<accession>A0A927AZB9</accession>
<comment type="caution">
    <text evidence="2">The sequence shown here is derived from an EMBL/GenBank/DDBJ whole genome shotgun (WGS) entry which is preliminary data.</text>
</comment>
<dbReference type="RefSeq" id="WP_191038170.1">
    <property type="nucleotide sequence ID" value="NZ_JACXAA010000002.1"/>
</dbReference>
<organism evidence="2 3">
    <name type="scientific">Spirosoma validum</name>
    <dbReference type="NCBI Taxonomy" id="2771355"/>
    <lineage>
        <taxon>Bacteria</taxon>
        <taxon>Pseudomonadati</taxon>
        <taxon>Bacteroidota</taxon>
        <taxon>Cytophagia</taxon>
        <taxon>Cytophagales</taxon>
        <taxon>Cytophagaceae</taxon>
        <taxon>Spirosoma</taxon>
    </lineage>
</organism>
<keyword evidence="3" id="KW-1185">Reference proteome</keyword>
<dbReference type="EMBL" id="JACXAA010000002">
    <property type="protein sequence ID" value="MBD2752535.1"/>
    <property type="molecule type" value="Genomic_DNA"/>
</dbReference>
<evidence type="ECO:0000313" key="3">
    <source>
        <dbReference type="Proteomes" id="UP000653797"/>
    </source>
</evidence>
<feature type="region of interest" description="Disordered" evidence="1">
    <location>
        <begin position="1"/>
        <end position="22"/>
    </location>
</feature>
<protein>
    <submittedName>
        <fullName evidence="2">Uncharacterized protein</fullName>
    </submittedName>
</protein>
<evidence type="ECO:0000256" key="1">
    <source>
        <dbReference type="SAM" id="MobiDB-lite"/>
    </source>
</evidence>
<gene>
    <name evidence="2" type="ORF">IC230_06530</name>
</gene>
<reference evidence="2" key="1">
    <citation type="submission" date="2020-09" db="EMBL/GenBank/DDBJ databases">
        <authorList>
            <person name="Kim M.K."/>
        </authorList>
    </citation>
    <scope>NUCLEOTIDE SEQUENCE</scope>
    <source>
        <strain evidence="2">BT704</strain>
    </source>
</reference>
<sequence>MEPITLTQLTPSTAQPRVARATRRKVDGAATAATLIQMASEILSASPTLRHRLNITLTDLAAADKVRKELTKKSSQLH</sequence>
<dbReference type="Proteomes" id="UP000653797">
    <property type="component" value="Unassembled WGS sequence"/>
</dbReference>
<dbReference type="AlphaFoldDB" id="A0A927AZB9"/>
<feature type="compositionally biased region" description="Polar residues" evidence="1">
    <location>
        <begin position="1"/>
        <end position="15"/>
    </location>
</feature>
<evidence type="ECO:0000313" key="2">
    <source>
        <dbReference type="EMBL" id="MBD2752535.1"/>
    </source>
</evidence>
<name>A0A927AZB9_9BACT</name>
<proteinExistence type="predicted"/>